<keyword evidence="2" id="KW-1185">Reference proteome</keyword>
<dbReference type="EMBL" id="QKZK01000005">
    <property type="protein sequence ID" value="PZX19231.1"/>
    <property type="molecule type" value="Genomic_DNA"/>
</dbReference>
<name>A0A2W7NFR5_9BACT</name>
<protein>
    <submittedName>
        <fullName evidence="1">Uncharacterized protein</fullName>
    </submittedName>
</protein>
<accession>A0A2W7NFR5</accession>
<evidence type="ECO:0000313" key="1">
    <source>
        <dbReference type="EMBL" id="PZX19231.1"/>
    </source>
</evidence>
<reference evidence="1 2" key="1">
    <citation type="submission" date="2018-06" db="EMBL/GenBank/DDBJ databases">
        <title>Genomic Encyclopedia of Archaeal and Bacterial Type Strains, Phase II (KMG-II): from individual species to whole genera.</title>
        <authorList>
            <person name="Goeker M."/>
        </authorList>
    </citation>
    <scope>NUCLEOTIDE SEQUENCE [LARGE SCALE GENOMIC DNA]</scope>
    <source>
        <strain evidence="1 2">DSM 6779</strain>
    </source>
</reference>
<gene>
    <name evidence="1" type="ORF">LX69_00898</name>
</gene>
<sequence>MLMAVLALSLSFTACTEKDPFETITTEDEPRILDPIFANGQNGQLPLIAEINRDANLTMELVVTPSAYSTVTWLIDGYEVHKGTALNMNLKAGTYLFKVLVTTNAGKSTYREGNVKVNPLAGDPWATVKGFERFIMPGNKAVLYGDNLNVVKNIVMDGKTISDLTYIEDAKGNHIEYTVPADLSEGVHRVLLVDEGGNDYGANTVTVTRSVLVTEGANRANPNSEWRIAGLNMDQIASLTIAGETITNFTGQTATELVLTSPKLEAGTYTLTGKTSGNTDVQFYTAGSVKAELTVTISSETVLFDGHHYVSWVFADGNPNKTFNLIGKDVFATISAGSTLSIHYSIKPEDAGRELQTTSGSWTKLPGTDAVILNEDGVVDVVLTQEALDLIQAQDGFLYVGHGYYVDKVTLK</sequence>
<comment type="caution">
    <text evidence="1">The sequence shown here is derived from an EMBL/GenBank/DDBJ whole genome shotgun (WGS) entry which is preliminary data.</text>
</comment>
<dbReference type="Proteomes" id="UP000249239">
    <property type="component" value="Unassembled WGS sequence"/>
</dbReference>
<proteinExistence type="predicted"/>
<dbReference type="AlphaFoldDB" id="A0A2W7NFR5"/>
<organism evidence="1 2">
    <name type="scientific">Breznakibacter xylanolyticus</name>
    <dbReference type="NCBI Taxonomy" id="990"/>
    <lineage>
        <taxon>Bacteria</taxon>
        <taxon>Pseudomonadati</taxon>
        <taxon>Bacteroidota</taxon>
        <taxon>Bacteroidia</taxon>
        <taxon>Marinilabiliales</taxon>
        <taxon>Marinilabiliaceae</taxon>
        <taxon>Breznakibacter</taxon>
    </lineage>
</organism>
<evidence type="ECO:0000313" key="2">
    <source>
        <dbReference type="Proteomes" id="UP000249239"/>
    </source>
</evidence>